<sequence length="352" mass="37142">MTTPSLPPPAGRDATVDVARGLGIVLVVLGHNPQVLHEPGLLFRAIYAMHMPLFLFLSGLFLPRPEQPLRQVLASRADALLKPFLVVALTVEAVVRLLPPALTGGWQPEPLAESLAGVLRATGATLRWEPLWFLPHLFLVSVLAAVLAARITGAACAALALALLPAGLRIMQAAPAGTAGWPWSLDLLPLSLGFVLLGHAARRLPATLQQRPTHQLLALALACAAGFALLLAGSGGGLDMNRREAADLPRTLLLALAGIGLALLLAALLVRARAQRPWTRLGTASLPILIFHGFSQAFVHYHLLRRTGSPALAALGGFTAGLAVPLLVEALTRRSALLAAALLPLRRVRSRP</sequence>
<dbReference type="PANTHER" id="PTHR37312:SF1">
    <property type="entry name" value="MEMBRANE-BOUND ACYLTRANSFERASE YKRP-RELATED"/>
    <property type="match status" value="1"/>
</dbReference>
<feature type="transmembrane region" description="Helical" evidence="1">
    <location>
        <begin position="252"/>
        <end position="272"/>
    </location>
</feature>
<dbReference type="RefSeq" id="WP_173804433.1">
    <property type="nucleotide sequence ID" value="NZ_JABSNM010000004.1"/>
</dbReference>
<accession>A0ABX2FZK7</accession>
<feature type="transmembrane region" description="Helical" evidence="1">
    <location>
        <begin position="213"/>
        <end position="232"/>
    </location>
</feature>
<evidence type="ECO:0000256" key="1">
    <source>
        <dbReference type="SAM" id="Phobius"/>
    </source>
</evidence>
<name>A0ABX2FZK7_9BURK</name>
<reference evidence="3 4" key="1">
    <citation type="submission" date="2020-05" db="EMBL/GenBank/DDBJ databases">
        <title>Genomic Encyclopedia of Type Strains, Phase IV (KMG-V): Genome sequencing to study the core and pangenomes of soil and plant-associated prokaryotes.</title>
        <authorList>
            <person name="Whitman W."/>
        </authorList>
    </citation>
    <scope>NUCLEOTIDE SEQUENCE [LARGE SCALE GENOMIC DNA]</scope>
    <source>
        <strain evidence="3 4">C29</strain>
    </source>
</reference>
<comment type="caution">
    <text evidence="3">The sequence shown here is derived from an EMBL/GenBank/DDBJ whole genome shotgun (WGS) entry which is preliminary data.</text>
</comment>
<keyword evidence="1" id="KW-0472">Membrane</keyword>
<dbReference type="InterPro" id="IPR002656">
    <property type="entry name" value="Acyl_transf_3_dom"/>
</dbReference>
<dbReference type="Proteomes" id="UP001516061">
    <property type="component" value="Unassembled WGS sequence"/>
</dbReference>
<dbReference type="PANTHER" id="PTHR37312">
    <property type="entry name" value="MEMBRANE-BOUND ACYLTRANSFERASE YKRP-RELATED"/>
    <property type="match status" value="1"/>
</dbReference>
<dbReference type="InterPro" id="IPR052734">
    <property type="entry name" value="Nod_factor_acetyltransferase"/>
</dbReference>
<organism evidence="3 4">
    <name type="scientific">Sphaerotilus uruguayifluvii</name>
    <dbReference type="NCBI Taxonomy" id="2735897"/>
    <lineage>
        <taxon>Bacteria</taxon>
        <taxon>Pseudomonadati</taxon>
        <taxon>Pseudomonadota</taxon>
        <taxon>Betaproteobacteria</taxon>
        <taxon>Burkholderiales</taxon>
        <taxon>Sphaerotilaceae</taxon>
        <taxon>Sphaerotilus</taxon>
    </lineage>
</organism>
<feature type="transmembrane region" description="Helical" evidence="1">
    <location>
        <begin position="41"/>
        <end position="62"/>
    </location>
</feature>
<protein>
    <submittedName>
        <fullName evidence="3">Fucose 4-O-acetylase-like acetyltransferase</fullName>
    </submittedName>
</protein>
<keyword evidence="1" id="KW-0812">Transmembrane</keyword>
<gene>
    <name evidence="3" type="ORF">HNQ01_001167</name>
</gene>
<feature type="transmembrane region" description="Helical" evidence="1">
    <location>
        <begin position="310"/>
        <end position="328"/>
    </location>
</feature>
<dbReference type="EMBL" id="JABSNM010000004">
    <property type="protein sequence ID" value="NRT55455.1"/>
    <property type="molecule type" value="Genomic_DNA"/>
</dbReference>
<feature type="domain" description="Acyltransferase 3" evidence="2">
    <location>
        <begin position="15"/>
        <end position="328"/>
    </location>
</feature>
<keyword evidence="4" id="KW-1185">Reference proteome</keyword>
<feature type="transmembrane region" description="Helical" evidence="1">
    <location>
        <begin position="284"/>
        <end position="304"/>
    </location>
</feature>
<evidence type="ECO:0000313" key="3">
    <source>
        <dbReference type="EMBL" id="NRT55455.1"/>
    </source>
</evidence>
<keyword evidence="1" id="KW-1133">Transmembrane helix</keyword>
<evidence type="ECO:0000259" key="2">
    <source>
        <dbReference type="Pfam" id="PF01757"/>
    </source>
</evidence>
<evidence type="ECO:0000313" key="4">
    <source>
        <dbReference type="Proteomes" id="UP001516061"/>
    </source>
</evidence>
<dbReference type="Pfam" id="PF01757">
    <property type="entry name" value="Acyl_transf_3"/>
    <property type="match status" value="1"/>
</dbReference>
<feature type="transmembrane region" description="Helical" evidence="1">
    <location>
        <begin position="137"/>
        <end position="163"/>
    </location>
</feature>
<proteinExistence type="predicted"/>